<accession>A0A1G1Z4H8</accession>
<dbReference type="Gene3D" id="3.40.630.30">
    <property type="match status" value="1"/>
</dbReference>
<evidence type="ECO:0000313" key="2">
    <source>
        <dbReference type="EMBL" id="OGY59561.1"/>
    </source>
</evidence>
<dbReference type="PROSITE" id="PS51186">
    <property type="entry name" value="GNAT"/>
    <property type="match status" value="1"/>
</dbReference>
<dbReference type="EMBL" id="MHIY01000023">
    <property type="protein sequence ID" value="OGY59561.1"/>
    <property type="molecule type" value="Genomic_DNA"/>
</dbReference>
<dbReference type="Pfam" id="PF13527">
    <property type="entry name" value="Acetyltransf_9"/>
    <property type="match status" value="1"/>
</dbReference>
<feature type="domain" description="N-acetyltransferase" evidence="1">
    <location>
        <begin position="144"/>
        <end position="293"/>
    </location>
</feature>
<evidence type="ECO:0000313" key="3">
    <source>
        <dbReference type="Proteomes" id="UP000178744"/>
    </source>
</evidence>
<organism evidence="2 3">
    <name type="scientific">Candidatus Colwellbacteria bacterium RIFCSPLOWO2_01_FULL_48_10</name>
    <dbReference type="NCBI Taxonomy" id="1797690"/>
    <lineage>
        <taxon>Bacteria</taxon>
        <taxon>Candidatus Colwelliibacteriota</taxon>
    </lineage>
</organism>
<proteinExistence type="predicted"/>
<reference evidence="2 3" key="1">
    <citation type="journal article" date="2016" name="Nat. Commun.">
        <title>Thousands of microbial genomes shed light on interconnected biogeochemical processes in an aquifer system.</title>
        <authorList>
            <person name="Anantharaman K."/>
            <person name="Brown C.T."/>
            <person name="Hug L.A."/>
            <person name="Sharon I."/>
            <person name="Castelle C.J."/>
            <person name="Probst A.J."/>
            <person name="Thomas B.C."/>
            <person name="Singh A."/>
            <person name="Wilkins M.J."/>
            <person name="Karaoz U."/>
            <person name="Brodie E.L."/>
            <person name="Williams K.H."/>
            <person name="Hubbard S.S."/>
            <person name="Banfield J.F."/>
        </authorList>
    </citation>
    <scope>NUCLEOTIDE SEQUENCE [LARGE SCALE GENOMIC DNA]</scope>
</reference>
<evidence type="ECO:0000259" key="1">
    <source>
        <dbReference type="PROSITE" id="PS51186"/>
    </source>
</evidence>
<dbReference type="AlphaFoldDB" id="A0A1G1Z4H8"/>
<sequence>MTHKPTAAVSIGNLGKVFTDIRNHRAKGFLTEVHTSIAEVAGRLRHVAMEHSDVSRISVRVLVGRNVDPALASKIQIPWKHGNLACEAVITVNQGVIGSLLYFGSNAVTRTTSSKTIAAEWALLGSLLIEKRSKKELPQDFALEILKKPSQSDIDQLIKIYKKAFTSYLTEFTPEVIRAMLAANIVAVVRDAEGRIAAVSQAEIARFTAAGEEWRLVELSETASHPDFRGQGLAYACKEKVIEQFRGSEKTIVYAEPRANLGAILMLNLDLGLTPVGRLDKHCLIDSSARDVPQEGKFGNLFVFYLSTQAS</sequence>
<dbReference type="GO" id="GO:0016747">
    <property type="term" value="F:acyltransferase activity, transferring groups other than amino-acyl groups"/>
    <property type="evidence" value="ECO:0007669"/>
    <property type="project" value="InterPro"/>
</dbReference>
<gene>
    <name evidence="2" type="ORF">A3B23_01235</name>
</gene>
<comment type="caution">
    <text evidence="2">The sequence shown here is derived from an EMBL/GenBank/DDBJ whole genome shotgun (WGS) entry which is preliminary data.</text>
</comment>
<name>A0A1G1Z4H8_9BACT</name>
<dbReference type="Proteomes" id="UP000178744">
    <property type="component" value="Unassembled WGS sequence"/>
</dbReference>
<dbReference type="STRING" id="1797690.A3B23_01235"/>
<protein>
    <recommendedName>
        <fullName evidence="1">N-acetyltransferase domain-containing protein</fullName>
    </recommendedName>
</protein>
<dbReference type="InterPro" id="IPR016181">
    <property type="entry name" value="Acyl_CoA_acyltransferase"/>
</dbReference>
<dbReference type="InterPro" id="IPR000182">
    <property type="entry name" value="GNAT_dom"/>
</dbReference>
<dbReference type="SUPFAM" id="SSF55729">
    <property type="entry name" value="Acyl-CoA N-acyltransferases (Nat)"/>
    <property type="match status" value="1"/>
</dbReference>